<dbReference type="KEGG" id="nsh:GXM_08216"/>
<sequence>MNIRLMRLIILPLGLISVLLLEMLPFSFARVTAQANNNTSIQRRLSKYSPVKAPYLTPASRGQPVRDVQAALQSLGFYKGSIDGIYGPRTTRAVVAFQRSHRIVGDGRVGALTWQALRSNIAPVRRRRF</sequence>
<dbReference type="InterPro" id="IPR036366">
    <property type="entry name" value="PGBDSf"/>
</dbReference>
<dbReference type="Proteomes" id="UP000326678">
    <property type="component" value="Chromosome Gxm2"/>
</dbReference>
<evidence type="ECO:0000259" key="1">
    <source>
        <dbReference type="Pfam" id="PF01471"/>
    </source>
</evidence>
<reference evidence="2 3" key="1">
    <citation type="submission" date="2019-10" db="EMBL/GenBank/DDBJ databases">
        <title>Genomic and transcriptomic insights into the perfect genentic adaptation of a filamentous nitrogen-fixing cyanobacterium to rice fields.</title>
        <authorList>
            <person name="Chen Z."/>
        </authorList>
    </citation>
    <scope>NUCLEOTIDE SEQUENCE [LARGE SCALE GENOMIC DNA]</scope>
    <source>
        <strain evidence="2">CCNUC1</strain>
    </source>
</reference>
<accession>A0A5P8WDV3</accession>
<dbReference type="Pfam" id="PF01471">
    <property type="entry name" value="PG_binding_1"/>
    <property type="match status" value="1"/>
</dbReference>
<feature type="domain" description="Peptidoglycan binding-like" evidence="1">
    <location>
        <begin position="61"/>
        <end position="117"/>
    </location>
</feature>
<dbReference type="Gene3D" id="1.10.101.10">
    <property type="entry name" value="PGBD-like superfamily/PGBD"/>
    <property type="match status" value="1"/>
</dbReference>
<name>A0A5P8WDV3_9NOSO</name>
<gene>
    <name evidence="2" type="ORF">GXM_08216</name>
</gene>
<dbReference type="InterPro" id="IPR002477">
    <property type="entry name" value="Peptidoglycan-bd-like"/>
</dbReference>
<dbReference type="SUPFAM" id="SSF47090">
    <property type="entry name" value="PGBD-like"/>
    <property type="match status" value="1"/>
</dbReference>
<dbReference type="InterPro" id="IPR036365">
    <property type="entry name" value="PGBD-like_sf"/>
</dbReference>
<dbReference type="AlphaFoldDB" id="A0A5P8WDV3"/>
<dbReference type="EMBL" id="CP045227">
    <property type="protein sequence ID" value="QFS50722.1"/>
    <property type="molecule type" value="Genomic_DNA"/>
</dbReference>
<keyword evidence="3" id="KW-1185">Reference proteome</keyword>
<dbReference type="RefSeq" id="WP_152591585.1">
    <property type="nucleotide sequence ID" value="NZ_CP045227.1"/>
</dbReference>
<proteinExistence type="predicted"/>
<protein>
    <submittedName>
        <fullName evidence="2">Peptidoglycan-binding protein</fullName>
    </submittedName>
</protein>
<evidence type="ECO:0000313" key="3">
    <source>
        <dbReference type="Proteomes" id="UP000326678"/>
    </source>
</evidence>
<evidence type="ECO:0000313" key="2">
    <source>
        <dbReference type="EMBL" id="QFS50722.1"/>
    </source>
</evidence>
<organism evidence="2 3">
    <name type="scientific">Nostoc sphaeroides CCNUC1</name>
    <dbReference type="NCBI Taxonomy" id="2653204"/>
    <lineage>
        <taxon>Bacteria</taxon>
        <taxon>Bacillati</taxon>
        <taxon>Cyanobacteriota</taxon>
        <taxon>Cyanophyceae</taxon>
        <taxon>Nostocales</taxon>
        <taxon>Nostocaceae</taxon>
        <taxon>Nostoc</taxon>
    </lineage>
</organism>